<proteinExistence type="predicted"/>
<reference evidence="1 2" key="1">
    <citation type="journal article" date="2015" name="Mol. Plant Microbe Interact.">
        <title>Comparative Genomic Analysis of Pseudomonas chlororaphis PCL1606 Reveals New Insight into Antifungal Compounds Involved in Biocontrol.</title>
        <authorList>
            <person name="Calderon C.E."/>
            <person name="Ramos C."/>
            <person name="de Vicente A."/>
            <person name="Cazorla F.M."/>
        </authorList>
    </citation>
    <scope>NUCLEOTIDE SEQUENCE [LARGE SCALE GENOMIC DNA]</scope>
    <source>
        <strain evidence="1 2">PCL1606</strain>
    </source>
</reference>
<protein>
    <submittedName>
        <fullName evidence="1">Uncharacterized protein</fullName>
    </submittedName>
</protein>
<gene>
    <name evidence="1" type="ORF">PCL1606_50310</name>
</gene>
<organism evidence="1 2">
    <name type="scientific">Pseudomonas chlororaphis</name>
    <dbReference type="NCBI Taxonomy" id="587753"/>
    <lineage>
        <taxon>Bacteria</taxon>
        <taxon>Pseudomonadati</taxon>
        <taxon>Pseudomonadota</taxon>
        <taxon>Gammaproteobacteria</taxon>
        <taxon>Pseudomonadales</taxon>
        <taxon>Pseudomonadaceae</taxon>
        <taxon>Pseudomonas</taxon>
    </lineage>
</organism>
<dbReference type="OrthoDB" id="5734946at2"/>
<dbReference type="Proteomes" id="UP000032748">
    <property type="component" value="Chromosome"/>
</dbReference>
<name>A0A0D5Y567_9PSED</name>
<dbReference type="KEGG" id="pcz:PCL1606_50310"/>
<evidence type="ECO:0000313" key="2">
    <source>
        <dbReference type="Proteomes" id="UP000032748"/>
    </source>
</evidence>
<sequence length="64" mass="6804">MLFWILHNRPGECLARVPAPPAPPEAAVTDIQDVDLNTALMATGTGCLVSKVVKLNHELSVGKP</sequence>
<dbReference type="EMBL" id="CP011110">
    <property type="protein sequence ID" value="AKA26478.1"/>
    <property type="molecule type" value="Genomic_DNA"/>
</dbReference>
<dbReference type="PATRIC" id="fig|587753.10.peg.5024"/>
<accession>A0A0D5Y567</accession>
<evidence type="ECO:0000313" key="1">
    <source>
        <dbReference type="EMBL" id="AKA26478.1"/>
    </source>
</evidence>
<dbReference type="AlphaFoldDB" id="A0A0D5Y567"/>